<reference evidence="1 2" key="1">
    <citation type="submission" date="2022-03" db="EMBL/GenBank/DDBJ databases">
        <title>Chryseobacterium sp. isolated from particulate matters in swine house.</title>
        <authorList>
            <person name="Won M."/>
            <person name="Kim S.-J."/>
            <person name="Kwon S.-W."/>
        </authorList>
    </citation>
    <scope>NUCLEOTIDE SEQUENCE [LARGE SCALE GENOMIC DNA]</scope>
    <source>
        <strain evidence="1 2">SC2-2</strain>
    </source>
</reference>
<name>A0ABY4BV75_9FLAO</name>
<proteinExistence type="predicted"/>
<dbReference type="Proteomes" id="UP000831460">
    <property type="component" value="Chromosome"/>
</dbReference>
<dbReference type="EMBL" id="CP094532">
    <property type="protein sequence ID" value="UOE41608.1"/>
    <property type="molecule type" value="Genomic_DNA"/>
</dbReference>
<evidence type="ECO:0000313" key="2">
    <source>
        <dbReference type="Proteomes" id="UP000831460"/>
    </source>
</evidence>
<gene>
    <name evidence="1" type="ORF">MTP09_02935</name>
</gene>
<protein>
    <recommendedName>
        <fullName evidence="3">DUF541 domain-containing protein</fullName>
    </recommendedName>
</protein>
<sequence>MKKSLLCSGANVKDYANLASKFWQFSLILLFLFLNSLSAQEVPIQQQASSGLIIMSGDAVIYSKDASFNEQISKSEAIQQYSKIVKISDNELKIVAKNFDKPTKKQQPKIKKEVDLLAAKKLKESKKVNVPQKKIDCHFSDGYRDSHFLTGMGSLRGSFFPPSNDYQYSKYVVGSNNQLANTSLYFLYSTTHFSNDNSSIVQASISTYTVRPPPDLV</sequence>
<organism evidence="1 2">
    <name type="scientific">Chryseobacterium suipulveris</name>
    <dbReference type="NCBI Taxonomy" id="2929800"/>
    <lineage>
        <taxon>Bacteria</taxon>
        <taxon>Pseudomonadati</taxon>
        <taxon>Bacteroidota</taxon>
        <taxon>Flavobacteriia</taxon>
        <taxon>Flavobacteriales</taxon>
        <taxon>Weeksellaceae</taxon>
        <taxon>Chryseobacterium group</taxon>
        <taxon>Chryseobacterium</taxon>
    </lineage>
</organism>
<accession>A0ABY4BV75</accession>
<evidence type="ECO:0000313" key="1">
    <source>
        <dbReference type="EMBL" id="UOE41608.1"/>
    </source>
</evidence>
<dbReference type="RefSeq" id="WP_243550418.1">
    <property type="nucleotide sequence ID" value="NZ_CP094532.1"/>
</dbReference>
<evidence type="ECO:0008006" key="3">
    <source>
        <dbReference type="Google" id="ProtNLM"/>
    </source>
</evidence>
<keyword evidence="2" id="KW-1185">Reference proteome</keyword>